<name>A0A5E4PIB2_9COXI</name>
<dbReference type="OrthoDB" id="9809766at2"/>
<keyword evidence="6 13" id="KW-0812">Transmembrane</keyword>
<keyword evidence="11" id="KW-0902">Two-component regulatory system</keyword>
<dbReference type="CDD" id="cd00075">
    <property type="entry name" value="HATPase"/>
    <property type="match status" value="1"/>
</dbReference>
<accession>A0A5E4PIB2</accession>
<comment type="subcellular location">
    <subcellularLocation>
        <location evidence="2">Membrane</location>
        <topology evidence="2">Multi-pass membrane protein</topology>
    </subcellularLocation>
</comment>
<evidence type="ECO:0000256" key="4">
    <source>
        <dbReference type="ARBA" id="ARBA00022553"/>
    </source>
</evidence>
<dbReference type="KEGG" id="asip:AQUSIP_14480"/>
<gene>
    <name evidence="15" type="primary">qseC</name>
    <name evidence="15" type="ORF">AQUSIP_14480</name>
</gene>
<dbReference type="PANTHER" id="PTHR45436:SF14">
    <property type="entry name" value="SENSOR PROTEIN QSEC"/>
    <property type="match status" value="1"/>
</dbReference>
<dbReference type="PROSITE" id="PS50109">
    <property type="entry name" value="HIS_KIN"/>
    <property type="match status" value="1"/>
</dbReference>
<dbReference type="SMART" id="SM00387">
    <property type="entry name" value="HATPase_c"/>
    <property type="match status" value="1"/>
</dbReference>
<evidence type="ECO:0000256" key="11">
    <source>
        <dbReference type="ARBA" id="ARBA00023012"/>
    </source>
</evidence>
<dbReference type="EC" id="2.7.13.3" evidence="3"/>
<dbReference type="SUPFAM" id="SSF47384">
    <property type="entry name" value="Homodimeric domain of signal transducing histidine kinase"/>
    <property type="match status" value="1"/>
</dbReference>
<dbReference type="GO" id="GO:0000155">
    <property type="term" value="F:phosphorelay sensor kinase activity"/>
    <property type="evidence" value="ECO:0007669"/>
    <property type="project" value="InterPro"/>
</dbReference>
<dbReference type="Pfam" id="PF08521">
    <property type="entry name" value="2CSK_N"/>
    <property type="match status" value="1"/>
</dbReference>
<feature type="transmembrane region" description="Helical" evidence="13">
    <location>
        <begin position="160"/>
        <end position="180"/>
    </location>
</feature>
<protein>
    <recommendedName>
        <fullName evidence="3">histidine kinase</fullName>
        <ecNumber evidence="3">2.7.13.3</ecNumber>
    </recommendedName>
</protein>
<dbReference type="CDD" id="cd00082">
    <property type="entry name" value="HisKA"/>
    <property type="match status" value="1"/>
</dbReference>
<dbReference type="InterPro" id="IPR003661">
    <property type="entry name" value="HisK_dim/P_dom"/>
</dbReference>
<reference evidence="15 16" key="1">
    <citation type="submission" date="2019-08" db="EMBL/GenBank/DDBJ databases">
        <authorList>
            <person name="Guy L."/>
        </authorList>
    </citation>
    <scope>NUCLEOTIDE SEQUENCE [LARGE SCALE GENOMIC DNA]</scope>
    <source>
        <strain evidence="15 16">SGT-108</strain>
    </source>
</reference>
<dbReference type="InterPro" id="IPR050428">
    <property type="entry name" value="TCS_sensor_his_kinase"/>
</dbReference>
<dbReference type="PRINTS" id="PR00344">
    <property type="entry name" value="BCTRLSENSOR"/>
</dbReference>
<evidence type="ECO:0000256" key="12">
    <source>
        <dbReference type="ARBA" id="ARBA00023136"/>
    </source>
</evidence>
<evidence type="ECO:0000256" key="5">
    <source>
        <dbReference type="ARBA" id="ARBA00022679"/>
    </source>
</evidence>
<evidence type="ECO:0000313" key="16">
    <source>
        <dbReference type="Proteomes" id="UP000324194"/>
    </source>
</evidence>
<evidence type="ECO:0000256" key="13">
    <source>
        <dbReference type="SAM" id="Phobius"/>
    </source>
</evidence>
<evidence type="ECO:0000256" key="3">
    <source>
        <dbReference type="ARBA" id="ARBA00012438"/>
    </source>
</evidence>
<evidence type="ECO:0000256" key="6">
    <source>
        <dbReference type="ARBA" id="ARBA00022692"/>
    </source>
</evidence>
<sequence length="452" mass="50413">MIKSIRYFLLISLLLSITLASAINGIGNYLLDEQVIQPYLDEQLIRVSSLISILSESSSSSSKIRAKIIDYLRTTLPITKQRFLFQVWSKSGELIMQSSEVPIRVLQDAPLGFSDKVIHGDDWRIYSTYDDKIQSKIIVAELYNIRRELADDIARSNANILLITYPVFGLLVWFIISLALRSVTRVTTEISNRASTYLEPVQLTEIPVEIKPLVAELNQLFIRLKLAFERNKRFSADAAHELRTPLAALKTHVQVALKADNEADRTKALRKVIESVDRSSHVVAQLLTLSRLGEEEALTDVKPLDLHKLAMEIIAYLAPHALEKNIEIELSSPPAQPFVVGNDTALGILIRNIVDNAIRYTPTHGEVKVSIIDTGTQIIFRVTDTGPGIPAELRERVFERFYRILGTKASGSGLGLAIVGQITALHHATIHLATPQNGIGLQFDVAFPKYHA</sequence>
<dbReference type="EMBL" id="LR699119">
    <property type="protein sequence ID" value="VVC76143.1"/>
    <property type="molecule type" value="Genomic_DNA"/>
</dbReference>
<dbReference type="InterPro" id="IPR003594">
    <property type="entry name" value="HATPase_dom"/>
</dbReference>
<evidence type="ECO:0000313" key="15">
    <source>
        <dbReference type="EMBL" id="VVC76143.1"/>
    </source>
</evidence>
<dbReference type="GO" id="GO:0005524">
    <property type="term" value="F:ATP binding"/>
    <property type="evidence" value="ECO:0007669"/>
    <property type="project" value="UniProtKB-KW"/>
</dbReference>
<dbReference type="Gene3D" id="3.30.565.10">
    <property type="entry name" value="Histidine kinase-like ATPase, C-terminal domain"/>
    <property type="match status" value="1"/>
</dbReference>
<keyword evidence="7" id="KW-0547">Nucleotide-binding</keyword>
<evidence type="ECO:0000256" key="7">
    <source>
        <dbReference type="ARBA" id="ARBA00022741"/>
    </source>
</evidence>
<dbReference type="Proteomes" id="UP000324194">
    <property type="component" value="Chromosome 1"/>
</dbReference>
<evidence type="ECO:0000256" key="2">
    <source>
        <dbReference type="ARBA" id="ARBA00004141"/>
    </source>
</evidence>
<dbReference type="AlphaFoldDB" id="A0A5E4PIB2"/>
<dbReference type="RefSeq" id="WP_148339385.1">
    <property type="nucleotide sequence ID" value="NZ_LR699119.1"/>
</dbReference>
<dbReference type="Gene3D" id="1.10.287.130">
    <property type="match status" value="1"/>
</dbReference>
<dbReference type="Pfam" id="PF00512">
    <property type="entry name" value="HisKA"/>
    <property type="match status" value="1"/>
</dbReference>
<comment type="catalytic activity">
    <reaction evidence="1">
        <text>ATP + protein L-histidine = ADP + protein N-phospho-L-histidine.</text>
        <dbReference type="EC" id="2.7.13.3"/>
    </reaction>
</comment>
<evidence type="ECO:0000256" key="9">
    <source>
        <dbReference type="ARBA" id="ARBA00022840"/>
    </source>
</evidence>
<evidence type="ECO:0000256" key="10">
    <source>
        <dbReference type="ARBA" id="ARBA00022989"/>
    </source>
</evidence>
<keyword evidence="9" id="KW-0067">ATP-binding</keyword>
<keyword evidence="4" id="KW-0597">Phosphoprotein</keyword>
<dbReference type="GO" id="GO:0005886">
    <property type="term" value="C:plasma membrane"/>
    <property type="evidence" value="ECO:0007669"/>
    <property type="project" value="TreeGrafter"/>
</dbReference>
<evidence type="ECO:0000256" key="8">
    <source>
        <dbReference type="ARBA" id="ARBA00022777"/>
    </source>
</evidence>
<dbReference type="Pfam" id="PF02518">
    <property type="entry name" value="HATPase_c"/>
    <property type="match status" value="1"/>
</dbReference>
<keyword evidence="16" id="KW-1185">Reference proteome</keyword>
<keyword evidence="10 13" id="KW-1133">Transmembrane helix</keyword>
<dbReference type="SUPFAM" id="SSF55874">
    <property type="entry name" value="ATPase domain of HSP90 chaperone/DNA topoisomerase II/histidine kinase"/>
    <property type="match status" value="1"/>
</dbReference>
<keyword evidence="12 13" id="KW-0472">Membrane</keyword>
<dbReference type="InterPro" id="IPR036890">
    <property type="entry name" value="HATPase_C_sf"/>
</dbReference>
<keyword evidence="8" id="KW-0418">Kinase</keyword>
<dbReference type="InterPro" id="IPR036097">
    <property type="entry name" value="HisK_dim/P_sf"/>
</dbReference>
<evidence type="ECO:0000256" key="1">
    <source>
        <dbReference type="ARBA" id="ARBA00000085"/>
    </source>
</evidence>
<dbReference type="InterPro" id="IPR005467">
    <property type="entry name" value="His_kinase_dom"/>
</dbReference>
<dbReference type="InterPro" id="IPR013727">
    <property type="entry name" value="2CSK_N"/>
</dbReference>
<evidence type="ECO:0000259" key="14">
    <source>
        <dbReference type="PROSITE" id="PS50109"/>
    </source>
</evidence>
<proteinExistence type="predicted"/>
<feature type="domain" description="Histidine kinase" evidence="14">
    <location>
        <begin position="237"/>
        <end position="451"/>
    </location>
</feature>
<dbReference type="InterPro" id="IPR004358">
    <property type="entry name" value="Sig_transdc_His_kin-like_C"/>
</dbReference>
<organism evidence="15 16">
    <name type="scientific">Aquicella siphonis</name>
    <dbReference type="NCBI Taxonomy" id="254247"/>
    <lineage>
        <taxon>Bacteria</taxon>
        <taxon>Pseudomonadati</taxon>
        <taxon>Pseudomonadota</taxon>
        <taxon>Gammaproteobacteria</taxon>
        <taxon>Legionellales</taxon>
        <taxon>Coxiellaceae</taxon>
        <taxon>Aquicella</taxon>
    </lineage>
</organism>
<dbReference type="FunFam" id="1.10.287.130:FF:000035">
    <property type="entry name" value="Two-component sensor histidine kinase"/>
    <property type="match status" value="1"/>
</dbReference>
<dbReference type="SMART" id="SM00388">
    <property type="entry name" value="HisKA"/>
    <property type="match status" value="1"/>
</dbReference>
<dbReference type="PANTHER" id="PTHR45436">
    <property type="entry name" value="SENSOR HISTIDINE KINASE YKOH"/>
    <property type="match status" value="1"/>
</dbReference>
<keyword evidence="5" id="KW-0808">Transferase</keyword>